<dbReference type="Gene3D" id="3.30.2350.10">
    <property type="entry name" value="Pseudouridine synthase"/>
    <property type="match status" value="1"/>
</dbReference>
<organism evidence="2 3">
    <name type="scientific">Sulfobacillus acidophilus</name>
    <dbReference type="NCBI Taxonomy" id="53633"/>
    <lineage>
        <taxon>Bacteria</taxon>
        <taxon>Bacillati</taxon>
        <taxon>Bacillota</taxon>
        <taxon>Clostridia</taxon>
        <taxon>Eubacteriales</taxon>
        <taxon>Clostridiales Family XVII. Incertae Sedis</taxon>
        <taxon>Sulfobacillus</taxon>
    </lineage>
</organism>
<gene>
    <name evidence="2" type="ORF">C7B45_06200</name>
</gene>
<accession>A0A2T2WK75</accession>
<evidence type="ECO:0000259" key="1">
    <source>
        <dbReference type="Pfam" id="PF00849"/>
    </source>
</evidence>
<dbReference type="GO" id="GO:0009982">
    <property type="term" value="F:pseudouridine synthase activity"/>
    <property type="evidence" value="ECO:0007669"/>
    <property type="project" value="InterPro"/>
</dbReference>
<feature type="domain" description="Pseudouridine synthase RsuA/RluA-like" evidence="1">
    <location>
        <begin position="10"/>
        <end position="98"/>
    </location>
</feature>
<protein>
    <recommendedName>
        <fullName evidence="1">Pseudouridine synthase RsuA/RluA-like domain-containing protein</fullName>
    </recommendedName>
</protein>
<evidence type="ECO:0000313" key="3">
    <source>
        <dbReference type="Proteomes" id="UP000241848"/>
    </source>
</evidence>
<dbReference type="CDD" id="cd02976">
    <property type="entry name" value="NrdH"/>
    <property type="match status" value="1"/>
</dbReference>
<proteinExistence type="predicted"/>
<reference evidence="2 3" key="1">
    <citation type="journal article" date="2014" name="BMC Genomics">
        <title>Comparison of environmental and isolate Sulfobacillus genomes reveals diverse carbon, sulfur, nitrogen, and hydrogen metabolisms.</title>
        <authorList>
            <person name="Justice N.B."/>
            <person name="Norman A."/>
            <person name="Brown C.T."/>
            <person name="Singh A."/>
            <person name="Thomas B.C."/>
            <person name="Banfield J.F."/>
        </authorList>
    </citation>
    <scope>NUCLEOTIDE SEQUENCE [LARGE SCALE GENOMIC DNA]</scope>
    <source>
        <strain evidence="2">AMDSBA3</strain>
    </source>
</reference>
<dbReference type="GO" id="GO:0140098">
    <property type="term" value="F:catalytic activity, acting on RNA"/>
    <property type="evidence" value="ECO:0007669"/>
    <property type="project" value="UniProtKB-ARBA"/>
</dbReference>
<dbReference type="Pfam" id="PF00849">
    <property type="entry name" value="PseudoU_synth_2"/>
    <property type="match status" value="1"/>
</dbReference>
<dbReference type="InterPro" id="IPR006145">
    <property type="entry name" value="PsdUridine_synth_RsuA/RluA"/>
</dbReference>
<dbReference type="InterPro" id="IPR020103">
    <property type="entry name" value="PsdUridine_synth_cat_dom_sf"/>
</dbReference>
<dbReference type="AlphaFoldDB" id="A0A2T2WK75"/>
<dbReference type="SUPFAM" id="SSF55120">
    <property type="entry name" value="Pseudouridine synthase"/>
    <property type="match status" value="1"/>
</dbReference>
<evidence type="ECO:0000313" key="2">
    <source>
        <dbReference type="EMBL" id="PSR22641.1"/>
    </source>
</evidence>
<dbReference type="GO" id="GO:0003723">
    <property type="term" value="F:RNA binding"/>
    <property type="evidence" value="ECO:0007669"/>
    <property type="project" value="InterPro"/>
</dbReference>
<dbReference type="Gene3D" id="3.40.30.10">
    <property type="entry name" value="Glutaredoxin"/>
    <property type="match status" value="1"/>
</dbReference>
<dbReference type="GO" id="GO:0001522">
    <property type="term" value="P:pseudouridine synthesis"/>
    <property type="evidence" value="ECO:0007669"/>
    <property type="project" value="InterPro"/>
</dbReference>
<name>A0A2T2WK75_9FIRM</name>
<dbReference type="InterPro" id="IPR036249">
    <property type="entry name" value="Thioredoxin-like_sf"/>
</dbReference>
<dbReference type="Proteomes" id="UP000241848">
    <property type="component" value="Unassembled WGS sequence"/>
</dbReference>
<dbReference type="EMBL" id="PXYV01000014">
    <property type="protein sequence ID" value="PSR22641.1"/>
    <property type="molecule type" value="Genomic_DNA"/>
</dbReference>
<dbReference type="SUPFAM" id="SSF52833">
    <property type="entry name" value="Thioredoxin-like"/>
    <property type="match status" value="1"/>
</dbReference>
<dbReference type="GO" id="GO:0006396">
    <property type="term" value="P:RNA processing"/>
    <property type="evidence" value="ECO:0007669"/>
    <property type="project" value="UniProtKB-ARBA"/>
</dbReference>
<comment type="caution">
    <text evidence="2">The sequence shown here is derived from an EMBL/GenBank/DDBJ whole genome shotgun (WGS) entry which is preliminary data.</text>
</comment>
<sequence>MDIWYEGPSYVVADKPPGMLVHPADAHGTGTLVNVLLQSNRWLAEMEHSYFPGVIHRLRESDRGLVLVAKTDEVAQTLREQHQAGELTFSYRVQLPASIATHKQAPVTVLDHKVYDDGFTVMDIDTPIGDTDRLREEWLGSGVNGAHFVLYQMTVPDRIQPRVIATARRIPLPDIELYTAPPCSVCNGTKDFLRYHGFGYFDHSLTDPDNVETMRQLRGKERGIPVIQWEGKTLVGFDRQQLKSRLQLL</sequence>